<keyword evidence="1" id="KW-1133">Transmembrane helix</keyword>
<evidence type="ECO:0000313" key="4">
    <source>
        <dbReference type="EMBL" id="AXK82921.1"/>
    </source>
</evidence>
<keyword evidence="1" id="KW-0472">Membrane</keyword>
<dbReference type="Pfam" id="PF13400">
    <property type="entry name" value="Tad"/>
    <property type="match status" value="1"/>
</dbReference>
<evidence type="ECO:0000259" key="3">
    <source>
        <dbReference type="Pfam" id="PF23981"/>
    </source>
</evidence>
<keyword evidence="1" id="KW-0812">Transmembrane</keyword>
<dbReference type="Pfam" id="PF23981">
    <property type="entry name" value="DUF7305"/>
    <property type="match status" value="1"/>
</dbReference>
<dbReference type="Proteomes" id="UP000254889">
    <property type="component" value="Chromosome"/>
</dbReference>
<organism evidence="4 5">
    <name type="scientific">Pseudolabrys taiwanensis</name>
    <dbReference type="NCBI Taxonomy" id="331696"/>
    <lineage>
        <taxon>Bacteria</taxon>
        <taxon>Pseudomonadati</taxon>
        <taxon>Pseudomonadota</taxon>
        <taxon>Alphaproteobacteria</taxon>
        <taxon>Hyphomicrobiales</taxon>
        <taxon>Xanthobacteraceae</taxon>
        <taxon>Pseudolabrys</taxon>
    </lineage>
</organism>
<dbReference type="InterPro" id="IPR028087">
    <property type="entry name" value="Tad_N"/>
</dbReference>
<name>A0A346A174_9HYPH</name>
<evidence type="ECO:0000256" key="1">
    <source>
        <dbReference type="SAM" id="Phobius"/>
    </source>
</evidence>
<dbReference type="AlphaFoldDB" id="A0A346A174"/>
<feature type="transmembrane region" description="Helical" evidence="1">
    <location>
        <begin position="20"/>
        <end position="46"/>
    </location>
</feature>
<sequence length="419" mass="42981">MRRLWPTVWRGIGRREDGSVAIQLALAATVILGMVALGVEITFVIYKHRQMQAAADAAAFSAAVAKQAGYPADFGLEARAATAEVGYVNGVGGVNVTVNNPPLTGNYTTNTNAVEVVVSQSQTLSLVSLFQNGLFSVGARAVAIPGDSGQFCVLGLDTSASATVRILNNGVVASKTCGVAVNSRSSTALILDNNAAIYGPVSVVGRYSVANNAHLYYQTSPYPKSGASAVSDPYASLTLSASGATSRTQPTGCTTCNLQPGRYSSGLNYTNGGTLNFAAGVYYIDSRLNLSNSVTVNATSGVTIVVNGNYAINIGNNVTLNLAAPTTGATAGVAFASIRTASSSVTQTFSNNAIINLTGAIYFPNQTLLLSNNATINTPVCGQLIARIVQLQNNANLKNVCGGTGAVQMTAGGAVQLVE</sequence>
<feature type="domain" description="Putative Flp pilus-assembly TadG-like N-terminal" evidence="2">
    <location>
        <begin position="18"/>
        <end position="64"/>
    </location>
</feature>
<dbReference type="EMBL" id="CP031417">
    <property type="protein sequence ID" value="AXK82921.1"/>
    <property type="molecule type" value="Genomic_DNA"/>
</dbReference>
<dbReference type="InterPro" id="IPR055729">
    <property type="entry name" value="DUF7305"/>
</dbReference>
<dbReference type="OrthoDB" id="7210116at2"/>
<evidence type="ECO:0000313" key="5">
    <source>
        <dbReference type="Proteomes" id="UP000254889"/>
    </source>
</evidence>
<accession>A0A346A174</accession>
<reference evidence="4 5" key="1">
    <citation type="submission" date="2018-07" db="EMBL/GenBank/DDBJ databases">
        <authorList>
            <person name="Quirk P.G."/>
            <person name="Krulwich T.A."/>
        </authorList>
    </citation>
    <scope>NUCLEOTIDE SEQUENCE [LARGE SCALE GENOMIC DNA]</scope>
    <source>
        <strain evidence="4 5">CC-BB4</strain>
    </source>
</reference>
<keyword evidence="5" id="KW-1185">Reference proteome</keyword>
<dbReference type="KEGG" id="ptaw:DW352_21800"/>
<proteinExistence type="predicted"/>
<protein>
    <submittedName>
        <fullName evidence="4">Uncharacterized protein</fullName>
    </submittedName>
</protein>
<gene>
    <name evidence="4" type="ORF">DW352_21800</name>
</gene>
<feature type="domain" description="DUF7305" evidence="3">
    <location>
        <begin position="267"/>
        <end position="396"/>
    </location>
</feature>
<evidence type="ECO:0000259" key="2">
    <source>
        <dbReference type="Pfam" id="PF13400"/>
    </source>
</evidence>